<keyword evidence="5" id="KW-1185">Reference proteome</keyword>
<dbReference type="PANTHER" id="PTHR11365">
    <property type="entry name" value="5-OXOPROLINASE RELATED"/>
    <property type="match status" value="1"/>
</dbReference>
<feature type="domain" description="Acetophenone carboxylase-like C-terminal" evidence="3">
    <location>
        <begin position="588"/>
        <end position="635"/>
    </location>
</feature>
<dbReference type="PANTHER" id="PTHR11365:SF23">
    <property type="entry name" value="HYPOTHETICAL 5-OXOPROLINASE (EUROFUNG)-RELATED"/>
    <property type="match status" value="1"/>
</dbReference>
<evidence type="ECO:0000259" key="3">
    <source>
        <dbReference type="Pfam" id="PF19278"/>
    </source>
</evidence>
<evidence type="ECO:0000313" key="5">
    <source>
        <dbReference type="Proteomes" id="UP001501598"/>
    </source>
</evidence>
<organism evidence="4 5">
    <name type="scientific">Pseudonocardia xishanensis</name>
    <dbReference type="NCBI Taxonomy" id="630995"/>
    <lineage>
        <taxon>Bacteria</taxon>
        <taxon>Bacillati</taxon>
        <taxon>Actinomycetota</taxon>
        <taxon>Actinomycetes</taxon>
        <taxon>Pseudonocardiales</taxon>
        <taxon>Pseudonocardiaceae</taxon>
        <taxon>Pseudonocardia</taxon>
    </lineage>
</organism>
<evidence type="ECO:0000313" key="4">
    <source>
        <dbReference type="EMBL" id="GAA4551306.1"/>
    </source>
</evidence>
<feature type="domain" description="Hydantoinase/oxoprolinase N-terminal" evidence="2">
    <location>
        <begin position="10"/>
        <end position="93"/>
    </location>
</feature>
<reference evidence="5" key="1">
    <citation type="journal article" date="2019" name="Int. J. Syst. Evol. Microbiol.">
        <title>The Global Catalogue of Microorganisms (GCM) 10K type strain sequencing project: providing services to taxonomists for standard genome sequencing and annotation.</title>
        <authorList>
            <consortium name="The Broad Institute Genomics Platform"/>
            <consortium name="The Broad Institute Genome Sequencing Center for Infectious Disease"/>
            <person name="Wu L."/>
            <person name="Ma J."/>
        </authorList>
    </citation>
    <scope>NUCLEOTIDE SEQUENCE [LARGE SCALE GENOMIC DNA]</scope>
    <source>
        <strain evidence="5">JCM 17906</strain>
    </source>
</reference>
<sequence length="642" mass="66595">MGHAPDFMTIDIDTGGTFTDGYVSGSGVGVQVKVDTTPHDLTHGIIACIDRAAEVLTLTRRALLAATGAIRLSTTVGTNALINRTGPSLGLLLGPELHARPGVLEELPVRPDLVAAAGPGDDHLAAVKRLLDRGARLIVVALDGDGGQTLEAAENSLRESIALEYPRHYLGAVPVLSSHDVTRSPDPSARLRTAVINAYLHPLMSHFLYRVEDELRREGYRFPLLIGNADGGSSRVAKTTAIRTWGSGPAGAVAGAAHVARTLGIPALLTLDVGGTSSDISLLSAGRWRYTVEPVMDGARVAVPVVELESIGVGGGSIVHVVDGEVVVGPRSAGAQPGPAAFGLGGEDATLADAFCCLGVFDPAHFLGGRKKLDKDAAVEAFARIADALMVDVPTAAHAAVRAATSTVAAGIGALLDRYDVRPSDVELLTGGGAGGLLGCWVAAAAGLKATRAFPLAPVFSAYGLSTLDRMHSYEIAPDLHGLCDRVDVVIDRARADMRSEGVDPEVLRFEVEIEVGDDGAAGAVRLGAIRSGQDAADLISAVMEPVRLIRLRVVADTSTRPPAAASPIDEAATTRMIRWDAVEPAGVDTTVRSWAALRPGERHVGPTLIESVDTTVVLPPGFTATVGDHADLHIINPIPGA</sequence>
<dbReference type="EMBL" id="BAABGT010000067">
    <property type="protein sequence ID" value="GAA4551306.1"/>
    <property type="molecule type" value="Genomic_DNA"/>
</dbReference>
<dbReference type="InterPro" id="IPR049517">
    <property type="entry name" value="ACX-like_C"/>
</dbReference>
<proteinExistence type="predicted"/>
<comment type="caution">
    <text evidence="4">The sequence shown here is derived from an EMBL/GenBank/DDBJ whole genome shotgun (WGS) entry which is preliminary data.</text>
</comment>
<feature type="domain" description="Hydantoinase A/oxoprolinase" evidence="1">
    <location>
        <begin position="190"/>
        <end position="466"/>
    </location>
</feature>
<accession>A0ABP8RXB0</accession>
<evidence type="ECO:0000259" key="1">
    <source>
        <dbReference type="Pfam" id="PF01968"/>
    </source>
</evidence>
<dbReference type="InterPro" id="IPR002821">
    <property type="entry name" value="Hydantoinase_A"/>
</dbReference>
<dbReference type="InterPro" id="IPR045079">
    <property type="entry name" value="Oxoprolinase-like"/>
</dbReference>
<dbReference type="Pfam" id="PF19278">
    <property type="entry name" value="Hydant_A_C"/>
    <property type="match status" value="1"/>
</dbReference>
<dbReference type="Proteomes" id="UP001501598">
    <property type="component" value="Unassembled WGS sequence"/>
</dbReference>
<evidence type="ECO:0000259" key="2">
    <source>
        <dbReference type="Pfam" id="PF05378"/>
    </source>
</evidence>
<dbReference type="InterPro" id="IPR008040">
    <property type="entry name" value="Hydant_A_N"/>
</dbReference>
<dbReference type="Pfam" id="PF05378">
    <property type="entry name" value="Hydant_A_N"/>
    <property type="match status" value="1"/>
</dbReference>
<gene>
    <name evidence="4" type="ORF">GCM10023175_42880</name>
</gene>
<dbReference type="Pfam" id="PF01968">
    <property type="entry name" value="Hydantoinase_A"/>
    <property type="match status" value="1"/>
</dbReference>
<protein>
    <submittedName>
        <fullName evidence="4">Hydantoinase/oxoprolinase family protein</fullName>
    </submittedName>
</protein>
<name>A0ABP8RXB0_9PSEU</name>